<dbReference type="AlphaFoldDB" id="A0A0A2ST04"/>
<sequence length="185" mass="21525">MSKFPYKTSKELREYFIKEGLDKLKEINRSYEPHFIKLDNTIDEITKDIGNRKQQLSHFKETLELHQKGYQAAVQAENEHQICRQSLLENNDSGAERFLQLQTLGSSPMEVYHQTSFGLGEDISRLTREIDRLNNRLTNQNDRKSRAISELKILNSIIDEKSRQLSQEENPNAKPLNAVSHQRLG</sequence>
<evidence type="ECO:0000256" key="2">
    <source>
        <dbReference type="SAM" id="MobiDB-lite"/>
    </source>
</evidence>
<reference evidence="3 4" key="1">
    <citation type="submission" date="2014-05" db="EMBL/GenBank/DDBJ databases">
        <authorList>
            <person name="Rizzardi K."/>
            <person name="Winiecka-Krusnell J."/>
            <person name="Ramliden M."/>
            <person name="Alm E."/>
            <person name="Andersson S."/>
            <person name="Byfors S."/>
        </authorList>
    </citation>
    <scope>NUCLEOTIDE SEQUENCE [LARGE SCALE GENOMIC DNA]</scope>
    <source>
        <strain evidence="3 4">LEGN</strain>
    </source>
</reference>
<evidence type="ECO:0000256" key="1">
    <source>
        <dbReference type="SAM" id="Coils"/>
    </source>
</evidence>
<evidence type="ECO:0000313" key="4">
    <source>
        <dbReference type="Proteomes" id="UP000054422"/>
    </source>
</evidence>
<comment type="caution">
    <text evidence="3">The sequence shown here is derived from an EMBL/GenBank/DDBJ whole genome shotgun (WGS) entry which is preliminary data.</text>
</comment>
<proteinExistence type="predicted"/>
<feature type="region of interest" description="Disordered" evidence="2">
    <location>
        <begin position="163"/>
        <end position="185"/>
    </location>
</feature>
<keyword evidence="4" id="KW-1185">Reference proteome</keyword>
<accession>A0A0A2ST04</accession>
<feature type="coiled-coil region" evidence="1">
    <location>
        <begin position="123"/>
        <end position="154"/>
    </location>
</feature>
<dbReference type="RefSeq" id="WP_052117516.1">
    <property type="nucleotide sequence ID" value="NZ_JNCF01000003.1"/>
</dbReference>
<gene>
    <name evidence="3" type="ORF">EP47_04245</name>
</gene>
<protein>
    <submittedName>
        <fullName evidence="3">Uncharacterized protein</fullName>
    </submittedName>
</protein>
<keyword evidence="1" id="KW-0175">Coiled coil</keyword>
<organism evidence="3 4">
    <name type="scientific">Legionella norrlandica</name>
    <dbReference type="NCBI Taxonomy" id="1498499"/>
    <lineage>
        <taxon>Bacteria</taxon>
        <taxon>Pseudomonadati</taxon>
        <taxon>Pseudomonadota</taxon>
        <taxon>Gammaproteobacteria</taxon>
        <taxon>Legionellales</taxon>
        <taxon>Legionellaceae</taxon>
        <taxon>Legionella</taxon>
    </lineage>
</organism>
<dbReference type="OrthoDB" id="5650543at2"/>
<dbReference type="EMBL" id="JNCF01000003">
    <property type="protein sequence ID" value="KGP64265.1"/>
    <property type="molecule type" value="Genomic_DNA"/>
</dbReference>
<evidence type="ECO:0000313" key="3">
    <source>
        <dbReference type="EMBL" id="KGP64265.1"/>
    </source>
</evidence>
<name>A0A0A2ST04_9GAMM</name>
<dbReference type="Proteomes" id="UP000054422">
    <property type="component" value="Unassembled WGS sequence"/>
</dbReference>